<feature type="domain" description="Smf/DprA SLOG" evidence="1">
    <location>
        <begin position="4"/>
        <end position="150"/>
    </location>
</feature>
<evidence type="ECO:0000259" key="1">
    <source>
        <dbReference type="Pfam" id="PF02481"/>
    </source>
</evidence>
<organism evidence="2 3">
    <name type="scientific">Streptomyces diacarni</name>
    <dbReference type="NCBI Taxonomy" id="2800381"/>
    <lineage>
        <taxon>Bacteria</taxon>
        <taxon>Bacillati</taxon>
        <taxon>Actinomycetota</taxon>
        <taxon>Actinomycetes</taxon>
        <taxon>Kitasatosporales</taxon>
        <taxon>Streptomycetaceae</taxon>
        <taxon>Streptomyces</taxon>
    </lineage>
</organism>
<name>A0A367F1T2_9ACTN</name>
<proteinExistence type="predicted"/>
<dbReference type="Pfam" id="PF02481">
    <property type="entry name" value="DNA_processg_A"/>
    <property type="match status" value="1"/>
</dbReference>
<keyword evidence="3" id="KW-1185">Reference proteome</keyword>
<evidence type="ECO:0000313" key="2">
    <source>
        <dbReference type="EMBL" id="RCG23745.1"/>
    </source>
</evidence>
<dbReference type="RefSeq" id="WP_114022229.1">
    <property type="nucleotide sequence ID" value="NZ_QOIN01000042.1"/>
</dbReference>
<gene>
    <name evidence="2" type="ORF">DTL70_14065</name>
</gene>
<dbReference type="Gene3D" id="3.40.50.450">
    <property type="match status" value="1"/>
</dbReference>
<protein>
    <recommendedName>
        <fullName evidence="1">Smf/DprA SLOG domain-containing protein</fullName>
    </recommendedName>
</protein>
<comment type="caution">
    <text evidence="2">The sequence shown here is derived from an EMBL/GenBank/DDBJ whole genome shotgun (WGS) entry which is preliminary data.</text>
</comment>
<dbReference type="InterPro" id="IPR057666">
    <property type="entry name" value="DrpA_SLOG"/>
</dbReference>
<dbReference type="Proteomes" id="UP000252914">
    <property type="component" value="Unassembled WGS sequence"/>
</dbReference>
<sequence>MTMRTVTITGTRTTGHRDTAHYARLFAHYLAPFAPEAHFHLGGARGIDSLALAWLAAHTRARITVVVPGTLDQQPPEARHAVARAGDRVAELVELGAEPLDDAAYLARNRWMVDRSALVIGFPVGTSTVSGTWQTLEYAARQDKARLIVPIQ</sequence>
<reference evidence="2 3" key="1">
    <citation type="submission" date="2018-06" db="EMBL/GenBank/DDBJ databases">
        <title>Streptomyces reniochalinae sp. nov. and Streptomyces diacarnus sp. nov. from marine sponges.</title>
        <authorList>
            <person name="Li L."/>
        </authorList>
    </citation>
    <scope>NUCLEOTIDE SEQUENCE [LARGE SCALE GENOMIC DNA]</scope>
    <source>
        <strain evidence="2 3">LHW51701</strain>
    </source>
</reference>
<dbReference type="SUPFAM" id="SSF102405">
    <property type="entry name" value="MCP/YpsA-like"/>
    <property type="match status" value="1"/>
</dbReference>
<dbReference type="AlphaFoldDB" id="A0A367F1T2"/>
<evidence type="ECO:0000313" key="3">
    <source>
        <dbReference type="Proteomes" id="UP000252914"/>
    </source>
</evidence>
<accession>A0A367F1T2</accession>
<dbReference type="EMBL" id="QOIN01000042">
    <property type="protein sequence ID" value="RCG23745.1"/>
    <property type="molecule type" value="Genomic_DNA"/>
</dbReference>